<dbReference type="SUPFAM" id="SSF51206">
    <property type="entry name" value="cAMP-binding domain-like"/>
    <property type="match status" value="1"/>
</dbReference>
<dbReference type="PROSITE" id="PS51833">
    <property type="entry name" value="HDOD"/>
    <property type="match status" value="1"/>
</dbReference>
<name>A0A558D152_9GAMM</name>
<dbReference type="Pfam" id="PF08668">
    <property type="entry name" value="HDOD"/>
    <property type="match status" value="1"/>
</dbReference>
<dbReference type="AlphaFoldDB" id="A0A558D152"/>
<protein>
    <submittedName>
        <fullName evidence="2">HDOD domain-containing protein</fullName>
    </submittedName>
</protein>
<proteinExistence type="predicted"/>
<dbReference type="InterPro" id="IPR018490">
    <property type="entry name" value="cNMP-bd_dom_sf"/>
</dbReference>
<gene>
    <name evidence="2" type="ORF">FHK82_09550</name>
</gene>
<feature type="domain" description="HDOD" evidence="1">
    <location>
        <begin position="151"/>
        <end position="338"/>
    </location>
</feature>
<evidence type="ECO:0000259" key="1">
    <source>
        <dbReference type="PROSITE" id="PS51833"/>
    </source>
</evidence>
<evidence type="ECO:0000313" key="2">
    <source>
        <dbReference type="EMBL" id="TVT54747.1"/>
    </source>
</evidence>
<dbReference type="InterPro" id="IPR013976">
    <property type="entry name" value="HDOD"/>
</dbReference>
<dbReference type="EMBL" id="VMRY01000040">
    <property type="protein sequence ID" value="TVT54747.1"/>
    <property type="molecule type" value="Genomic_DNA"/>
</dbReference>
<dbReference type="Gene3D" id="1.10.3210.10">
    <property type="entry name" value="Hypothetical protein af1432"/>
    <property type="match status" value="1"/>
</dbReference>
<dbReference type="SUPFAM" id="SSF109604">
    <property type="entry name" value="HD-domain/PDEase-like"/>
    <property type="match status" value="1"/>
</dbReference>
<organism evidence="2 3">
    <name type="scientific">Sedimenticola thiotaurini</name>
    <dbReference type="NCBI Taxonomy" id="1543721"/>
    <lineage>
        <taxon>Bacteria</taxon>
        <taxon>Pseudomonadati</taxon>
        <taxon>Pseudomonadota</taxon>
        <taxon>Gammaproteobacteria</taxon>
        <taxon>Chromatiales</taxon>
        <taxon>Sedimenticolaceae</taxon>
        <taxon>Sedimenticola</taxon>
    </lineage>
</organism>
<dbReference type="PANTHER" id="PTHR33525">
    <property type="match status" value="1"/>
</dbReference>
<dbReference type="InterPro" id="IPR052340">
    <property type="entry name" value="RNase_Y/CdgJ"/>
</dbReference>
<dbReference type="PANTHER" id="PTHR33525:SF3">
    <property type="entry name" value="RIBONUCLEASE Y"/>
    <property type="match status" value="1"/>
</dbReference>
<reference evidence="2 3" key="1">
    <citation type="submission" date="2019-07" db="EMBL/GenBank/DDBJ databases">
        <title>The pathways for chlorine oxyanion respiration interact through the shared metabolite chlorate.</title>
        <authorList>
            <person name="Barnum T.P."/>
            <person name="Cheng Y."/>
            <person name="Hill K.A."/>
            <person name="Lucas L.N."/>
            <person name="Carlson H.K."/>
            <person name="Coates J.D."/>
        </authorList>
    </citation>
    <scope>NUCLEOTIDE SEQUENCE [LARGE SCALE GENOMIC DNA]</scope>
    <source>
        <strain evidence="2">BK-3</strain>
    </source>
</reference>
<accession>A0A558D152</accession>
<dbReference type="Proteomes" id="UP000317355">
    <property type="component" value="Unassembled WGS sequence"/>
</dbReference>
<comment type="caution">
    <text evidence="2">The sequence shown here is derived from an EMBL/GenBank/DDBJ whole genome shotgun (WGS) entry which is preliminary data.</text>
</comment>
<sequence length="412" mass="45166">MPIETSQISQLLPLRGLPEPVLSYIKQLAWIEQANPGDDLYAPDATRDSAYLLKGEVSLQHVNGSIRTIKAGSIEANIPLIAPRPSEAIHALCSGDVELLCLPRDLVASIYSSWWESNQAVKTGIELKEDNLEDQIYMSFYQKIKSGDYELPSMPDIAVKISKAVENSNSSSADLARIITADPPLAARLIRTANSPAFGGEKSITDCRDAVTRLGYGNTRNLVTSFVLKNLFKTDAILIQKRMKQLWNHSRRVAAISHVLASMSPGLISDRAILTGLIHDIGAIPILVAAAEYPELIDNPMKLDNLVNSLKGEVGALILSNWGFPQSDIEATLHCDEWFRFNDQPADYTDLVIVAQLFSYVGTQEMRNLPAPDLSPAFHKIAGGKLNPLTSIAIINEAEKEINAIEELLEGN</sequence>
<evidence type="ECO:0000313" key="3">
    <source>
        <dbReference type="Proteomes" id="UP000317355"/>
    </source>
</evidence>